<evidence type="ECO:0000313" key="3">
    <source>
        <dbReference type="EMBL" id="CAI49754.1"/>
    </source>
</evidence>
<dbReference type="Proteomes" id="UP000002698">
    <property type="component" value="Chromosome"/>
</dbReference>
<dbReference type="KEGG" id="nph:NP_3326A"/>
<dbReference type="InterPro" id="IPR018247">
    <property type="entry name" value="EF_Hand_1_Ca_BS"/>
</dbReference>
<keyword evidence="4" id="KW-0614">Plasmid</keyword>
<dbReference type="RefSeq" id="WP_011323375.1">
    <property type="nucleotide sequence ID" value="NC_007426.1"/>
</dbReference>
<accession>Q3ILS9</accession>
<dbReference type="PROSITE" id="PS50222">
    <property type="entry name" value="EF_HAND_2"/>
    <property type="match status" value="1"/>
</dbReference>
<dbReference type="GO" id="GO:0005509">
    <property type="term" value="F:calcium ion binding"/>
    <property type="evidence" value="ECO:0007669"/>
    <property type="project" value="InterPro"/>
</dbReference>
<feature type="compositionally biased region" description="Basic and acidic residues" evidence="1">
    <location>
        <begin position="24"/>
        <end position="39"/>
    </location>
</feature>
<organism evidence="4 5">
    <name type="scientific">Natronomonas pharaonis (strain ATCC 35678 / DSM 2160 / CIP 103997 / JCM 8858 / NBRC 14720 / NCIMB 2260 / Gabara)</name>
    <name type="common">Halobacterium pharaonis</name>
    <dbReference type="NCBI Taxonomy" id="348780"/>
    <lineage>
        <taxon>Archaea</taxon>
        <taxon>Methanobacteriati</taxon>
        <taxon>Methanobacteriota</taxon>
        <taxon>Stenosarchaea group</taxon>
        <taxon>Halobacteria</taxon>
        <taxon>Halobacteriales</taxon>
        <taxon>Natronomonadaceae</taxon>
        <taxon>Natronomonas</taxon>
    </lineage>
</organism>
<dbReference type="Proteomes" id="UP000002698">
    <property type="component" value="Plasmid PL23"/>
</dbReference>
<evidence type="ECO:0000313" key="5">
    <source>
        <dbReference type="Proteomes" id="UP000002698"/>
    </source>
</evidence>
<evidence type="ECO:0000259" key="2">
    <source>
        <dbReference type="PROSITE" id="PS50222"/>
    </source>
</evidence>
<feature type="compositionally biased region" description="Acidic residues" evidence="1">
    <location>
        <begin position="41"/>
        <end position="54"/>
    </location>
</feature>
<keyword evidence="5" id="KW-1185">Reference proteome</keyword>
<name>Q3ILS9_NATPD</name>
<evidence type="ECO:0000256" key="1">
    <source>
        <dbReference type="SAM" id="MobiDB-lite"/>
    </source>
</evidence>
<dbReference type="KEGG" id="nph:NP_7050A"/>
<sequence length="62" mass="7247">MKYEPEKKEIPGMPGTKLRKTKRSYSEQERQEILDRLTEDAAQDAEDDDKDDDGFVSQEELL</sequence>
<dbReference type="EMBL" id="CR936259">
    <property type="protein sequence ID" value="CAI50941.1"/>
    <property type="molecule type" value="Genomic_DNA"/>
</dbReference>
<feature type="compositionally biased region" description="Basic and acidic residues" evidence="1">
    <location>
        <begin position="1"/>
        <end position="10"/>
    </location>
</feature>
<proteinExistence type="predicted"/>
<dbReference type="AlphaFoldDB" id="Q3ILS9"/>
<feature type="region of interest" description="Disordered" evidence="1">
    <location>
        <begin position="1"/>
        <end position="62"/>
    </location>
</feature>
<evidence type="ECO:0000313" key="4">
    <source>
        <dbReference type="EMBL" id="CAI50941.1"/>
    </source>
</evidence>
<feature type="domain" description="EF-hand" evidence="2">
    <location>
        <begin position="49"/>
        <end position="62"/>
    </location>
</feature>
<dbReference type="EnsemblBacteria" id="CAI49754">
    <property type="protein sequence ID" value="CAI49754"/>
    <property type="gene ID" value="NP_3326A"/>
</dbReference>
<reference evidence="4 5" key="1">
    <citation type="journal article" date="2005" name="Genome Res.">
        <title>Living with two extremes: conclusions from the genome sequence of Natronomonas pharaonis.</title>
        <authorList>
            <person name="Falb M."/>
            <person name="Pfeiffer F."/>
            <person name="Palm P."/>
            <person name="Rodewald K."/>
            <person name="Hickmann V."/>
            <person name="Tittor J."/>
            <person name="Oesterhelt D."/>
        </authorList>
    </citation>
    <scope>NUCLEOTIDE SEQUENCE [LARGE SCALE GENOMIC DNA]</scope>
    <source>
        <strain evidence="5">ATCC 35678 / DSM 2160 / CIP 103997 / JCM 8858 / NBRC 14720 / NCIMB 2260 / Gabara</strain>
        <strain evidence="4">Gabara</strain>
        <plasmid evidence="4">PL23</plasmid>
    </source>
</reference>
<dbReference type="EMBL" id="CR936257">
    <property type="protein sequence ID" value="CAI49754.1"/>
    <property type="molecule type" value="Genomic_DNA"/>
</dbReference>
<protein>
    <recommendedName>
        <fullName evidence="2">EF-hand domain-containing protein</fullName>
    </recommendedName>
</protein>
<dbReference type="EnsemblBacteria" id="CAI50941">
    <property type="protein sequence ID" value="CAI50941"/>
    <property type="gene ID" value="NP_7050A"/>
</dbReference>
<gene>
    <name evidence="3" type="ordered locus">NP_3326A</name>
    <name evidence="4" type="ordered locus">NP_7050A</name>
</gene>
<geneLocation type="plasmid" evidence="4 5">
    <name>PL23</name>
</geneLocation>
<dbReference type="InterPro" id="IPR002048">
    <property type="entry name" value="EF_hand_dom"/>
</dbReference>
<dbReference type="PROSITE" id="PS00018">
    <property type="entry name" value="EF_HAND_1"/>
    <property type="match status" value="1"/>
</dbReference>
<dbReference type="GeneID" id="3703485"/>
<dbReference type="HOGENOM" id="CLU_2893355_0_0_2"/>